<evidence type="ECO:0000256" key="9">
    <source>
        <dbReference type="HAMAP-Rule" id="MF_03104"/>
    </source>
</evidence>
<dbReference type="InterPro" id="IPR031468">
    <property type="entry name" value="SMP_LBD"/>
</dbReference>
<dbReference type="AlphaFoldDB" id="A0AAD5TFF5"/>
<evidence type="ECO:0000256" key="7">
    <source>
        <dbReference type="ARBA" id="ARBA00023128"/>
    </source>
</evidence>
<comment type="subcellular location">
    <subcellularLocation>
        <location evidence="1">Membrane</location>
    </subcellularLocation>
    <subcellularLocation>
        <location evidence="9">Mitochondrion outer membrane</location>
        <topology evidence="9">Peripheral membrane protein</topology>
        <orientation evidence="9">Cytoplasmic side</orientation>
    </subcellularLocation>
    <subcellularLocation>
        <location evidence="9">Endoplasmic reticulum membrane</location>
        <topology evidence="9">Peripheral membrane protein</topology>
        <orientation evidence="9">Cytoplasmic side</orientation>
    </subcellularLocation>
    <text evidence="9">The ERMES/MDM complex localizes to a few discrete foci (around 10 per single cell), that represent mitochondria-endoplasmic reticulum junctions. These foci are often found next to mtDNA nucleoids.</text>
</comment>
<dbReference type="GO" id="GO:0032865">
    <property type="term" value="C:ERMES complex"/>
    <property type="evidence" value="ECO:0007669"/>
    <property type="project" value="UniProtKB-UniRule"/>
</dbReference>
<feature type="region of interest" description="Disordered" evidence="10">
    <location>
        <begin position="184"/>
        <end position="247"/>
    </location>
</feature>
<organism evidence="12 13">
    <name type="scientific">Geranomyces variabilis</name>
    <dbReference type="NCBI Taxonomy" id="109894"/>
    <lineage>
        <taxon>Eukaryota</taxon>
        <taxon>Fungi</taxon>
        <taxon>Fungi incertae sedis</taxon>
        <taxon>Chytridiomycota</taxon>
        <taxon>Chytridiomycota incertae sedis</taxon>
        <taxon>Chytridiomycetes</taxon>
        <taxon>Spizellomycetales</taxon>
        <taxon>Powellomycetaceae</taxon>
        <taxon>Geranomyces</taxon>
    </lineage>
</organism>
<dbReference type="GO" id="GO:0008289">
    <property type="term" value="F:lipid binding"/>
    <property type="evidence" value="ECO:0007669"/>
    <property type="project" value="UniProtKB-KW"/>
</dbReference>
<dbReference type="GO" id="GO:0005789">
    <property type="term" value="C:endoplasmic reticulum membrane"/>
    <property type="evidence" value="ECO:0007669"/>
    <property type="project" value="UniProtKB-SubCell"/>
</dbReference>
<sequence length="507" mass="55834">MSFLINWDLLADGAEADGLRDFLNARFSTITRPSFLGPLKVTELDFGDVPPEVAVTDICDPAAEFYLPDDPEIWRPSTPPVAPSVAGIDMEQVSGSATLVQHDEDADFADTSWSGWRDAQHDGERDDESESYFIRSHHPSAAIARGELLRRRGRPPASDAYDDEYEAEERDFAALARGRNVSSDNFRALEQGGGRADDGRQRRRNHDFTIPRPPSLPQQPRSTTTNNRQYIQNTPSPAPPPSSGFVRPGAYTYGTGWSGSVGLGLGLGLGTRTASNHSYPLTHPRPVFTSAPPSLAPSMIYARSDRSSGFPDDLLEEDEDGPPGSTTSSMRLPRRSDHEIAAEYAATMRRASDAQVEFEIVYKGNMRLAIQTELIVNQPTPAFMVLPLLLTLTGFQFTASALISYLGDRINFCFKESDAGTTILQDVSIDSEVGDGRKQGVLKNVGRIERFIVEQLRKVIQDFLVFPNHHSLKLLQDPVRNTHSDENIFGDGGSEDFDDGMSFDPPV</sequence>
<evidence type="ECO:0000313" key="13">
    <source>
        <dbReference type="Proteomes" id="UP001212152"/>
    </source>
</evidence>
<dbReference type="InterPro" id="IPR027532">
    <property type="entry name" value="Mdm12"/>
</dbReference>
<evidence type="ECO:0000256" key="3">
    <source>
        <dbReference type="ARBA" id="ARBA00022787"/>
    </source>
</evidence>
<evidence type="ECO:0000256" key="10">
    <source>
        <dbReference type="SAM" id="MobiDB-lite"/>
    </source>
</evidence>
<dbReference type="Proteomes" id="UP001212152">
    <property type="component" value="Unassembled WGS sequence"/>
</dbReference>
<feature type="region of interest" description="Disordered" evidence="10">
    <location>
        <begin position="487"/>
        <end position="507"/>
    </location>
</feature>
<feature type="domain" description="SMP-LTD" evidence="11">
    <location>
        <begin position="1"/>
        <end position="475"/>
    </location>
</feature>
<comment type="caution">
    <text evidence="12">The sequence shown here is derived from an EMBL/GenBank/DDBJ whole genome shotgun (WGS) entry which is preliminary data.</text>
</comment>
<comment type="function">
    <text evidence="9">Component of the ERMES/MDM complex, which serves as a molecular tether to connect the endoplasmic reticulum (ER) and mitochondria. Components of this complex are involved in the control of mitochondrial shape and protein biogenesis, and function in nonvesicular lipid trafficking between the ER and mitochondria. MDM12 is required for the interaction of the ER-resident membrane protein MMM1 and the outer mitochondrial membrane-resident beta-barrel protein MDM10. The MDM12-MMM1 subcomplex functions in the major beta-barrel assembly pathway that is responsible for biogenesis of all mitochondrial outer membrane beta-barrel proteins, and acts in a late step after the SAM complex. The MDM10-MDM12-MMM1 subcomplex further acts in the TOM40-specific pathway after the action of the MDM12-MMM1 complex. Essential for establishing and maintaining the structure of mitochondria and maintenance of mtDNA nucleoids.</text>
</comment>
<dbReference type="HAMAP" id="MF_03104">
    <property type="entry name" value="Mdm12"/>
    <property type="match status" value="1"/>
</dbReference>
<dbReference type="Pfam" id="PF26544">
    <property type="entry name" value="Mdm12"/>
    <property type="match status" value="2"/>
</dbReference>
<evidence type="ECO:0000256" key="1">
    <source>
        <dbReference type="ARBA" id="ARBA00004370"/>
    </source>
</evidence>
<feature type="region of interest" description="Disordered" evidence="10">
    <location>
        <begin position="110"/>
        <end position="131"/>
    </location>
</feature>
<evidence type="ECO:0000256" key="2">
    <source>
        <dbReference type="ARBA" id="ARBA00022448"/>
    </source>
</evidence>
<comment type="similarity">
    <text evidence="9">Belongs to the MDM12 family.</text>
</comment>
<keyword evidence="3 9" id="KW-1000">Mitochondrion outer membrane</keyword>
<keyword evidence="2" id="KW-0813">Transport</keyword>
<dbReference type="PANTHER" id="PTHR28204:SF1">
    <property type="entry name" value="MITOCHONDRIAL DISTRIBUTION AND MORPHOLOGY PROTEIN 12"/>
    <property type="match status" value="1"/>
</dbReference>
<name>A0AAD5TFF5_9FUNG</name>
<feature type="compositionally biased region" description="Polar residues" evidence="10">
    <location>
        <begin position="225"/>
        <end position="235"/>
    </location>
</feature>
<dbReference type="EMBL" id="JADGJQ010000058">
    <property type="protein sequence ID" value="KAJ3174929.1"/>
    <property type="molecule type" value="Genomic_DNA"/>
</dbReference>
<evidence type="ECO:0000313" key="12">
    <source>
        <dbReference type="EMBL" id="KAJ3174929.1"/>
    </source>
</evidence>
<keyword evidence="6" id="KW-0446">Lipid-binding</keyword>
<evidence type="ECO:0000256" key="6">
    <source>
        <dbReference type="ARBA" id="ARBA00023121"/>
    </source>
</evidence>
<evidence type="ECO:0000256" key="4">
    <source>
        <dbReference type="ARBA" id="ARBA00022824"/>
    </source>
</evidence>
<accession>A0AAD5TFF5</accession>
<dbReference type="GO" id="GO:1990456">
    <property type="term" value="P:mitochondrion-endoplasmic reticulum membrane tethering"/>
    <property type="evidence" value="ECO:0007669"/>
    <property type="project" value="TreeGrafter"/>
</dbReference>
<proteinExistence type="inferred from homology"/>
<evidence type="ECO:0000256" key="8">
    <source>
        <dbReference type="ARBA" id="ARBA00023136"/>
    </source>
</evidence>
<keyword evidence="5" id="KW-0445">Lipid transport</keyword>
<reference evidence="12" key="1">
    <citation type="submission" date="2020-05" db="EMBL/GenBank/DDBJ databases">
        <title>Phylogenomic resolution of chytrid fungi.</title>
        <authorList>
            <person name="Stajich J.E."/>
            <person name="Amses K."/>
            <person name="Simmons R."/>
            <person name="Seto K."/>
            <person name="Myers J."/>
            <person name="Bonds A."/>
            <person name="Quandt C.A."/>
            <person name="Barry K."/>
            <person name="Liu P."/>
            <person name="Grigoriev I."/>
            <person name="Longcore J.E."/>
            <person name="James T.Y."/>
        </authorList>
    </citation>
    <scope>NUCLEOTIDE SEQUENCE</scope>
    <source>
        <strain evidence="12">JEL0379</strain>
    </source>
</reference>
<keyword evidence="13" id="KW-1185">Reference proteome</keyword>
<dbReference type="GO" id="GO:0015914">
    <property type="term" value="P:phospholipid transport"/>
    <property type="evidence" value="ECO:0007669"/>
    <property type="project" value="TreeGrafter"/>
</dbReference>
<dbReference type="PANTHER" id="PTHR28204">
    <property type="entry name" value="MITOCHONDRIAL DISTRIBUTION AND MORPHOLOGY PROTEIN 12"/>
    <property type="match status" value="1"/>
</dbReference>
<feature type="region of interest" description="Disordered" evidence="10">
    <location>
        <begin position="306"/>
        <end position="336"/>
    </location>
</feature>
<evidence type="ECO:0000256" key="5">
    <source>
        <dbReference type="ARBA" id="ARBA00023055"/>
    </source>
</evidence>
<keyword evidence="8 9" id="KW-0472">Membrane</keyword>
<keyword evidence="7 9" id="KW-0496">Mitochondrion</keyword>
<dbReference type="GO" id="GO:0045040">
    <property type="term" value="P:protein insertion into mitochondrial outer membrane"/>
    <property type="evidence" value="ECO:0007669"/>
    <property type="project" value="UniProtKB-UniRule"/>
</dbReference>
<comment type="subunit">
    <text evidence="9">Component of the ER-mitochondria encounter structure (ERMES) or MDM complex, composed of MMM1, MDM10, MDM12 and MDM34. A MMM1 homodimer associates with one molecule of MDM12 on each side in a pairwise head-to-tail manner, and the SMP-LTD domains of MMM1 and MDM12 generate a continuous hydrophobic tunnel for phospholipid trafficking.</text>
</comment>
<gene>
    <name evidence="9 12" type="primary">MDM12</name>
    <name evidence="12" type="ORF">HDU87_006595</name>
</gene>
<keyword evidence="4 9" id="KW-0256">Endoplasmic reticulum</keyword>
<protein>
    <recommendedName>
        <fullName evidence="9">Mitochondrial distribution and morphology protein 12</fullName>
    </recommendedName>
    <alternativeName>
        <fullName evidence="9">Mitochondrial inheritance component MDM12</fullName>
    </alternativeName>
</protein>
<evidence type="ECO:0000259" key="11">
    <source>
        <dbReference type="PROSITE" id="PS51847"/>
    </source>
</evidence>
<dbReference type="PROSITE" id="PS51847">
    <property type="entry name" value="SMP"/>
    <property type="match status" value="1"/>
</dbReference>